<sequence>MLASQIGINNCGSNTDSNSPRAFARTHFQKYWSACCIAPLRVTAAGRSKTVDHTRGLMHHNLLYFTCSFGSCPIQSSNTYSLVKWHMFLSCSHPRYKSPSVSGGAHDCGICRCSISLGQANAQGLLVIRSRFLWQRSLSQNVHGSNCRYSPRRYCW</sequence>
<gene>
    <name evidence="1" type="ORF">CY34DRAFT_745495</name>
</gene>
<dbReference type="EMBL" id="KN836074">
    <property type="protein sequence ID" value="KIK32932.1"/>
    <property type="molecule type" value="Genomic_DNA"/>
</dbReference>
<dbReference type="OrthoDB" id="10577689at2759"/>
<protein>
    <submittedName>
        <fullName evidence="1">Uncharacterized protein</fullName>
    </submittedName>
</protein>
<dbReference type="HOGENOM" id="CLU_1687889_0_0_1"/>
<keyword evidence="2" id="KW-1185">Reference proteome</keyword>
<dbReference type="InParanoid" id="A0A0D0AFF4"/>
<reference evidence="1 2" key="1">
    <citation type="submission" date="2014-04" db="EMBL/GenBank/DDBJ databases">
        <authorList>
            <consortium name="DOE Joint Genome Institute"/>
            <person name="Kuo A."/>
            <person name="Ruytinx J."/>
            <person name="Rineau F."/>
            <person name="Colpaert J."/>
            <person name="Kohler A."/>
            <person name="Nagy L.G."/>
            <person name="Floudas D."/>
            <person name="Copeland A."/>
            <person name="Barry K.W."/>
            <person name="Cichocki N."/>
            <person name="Veneault-Fourrey C."/>
            <person name="LaButti K."/>
            <person name="Lindquist E.A."/>
            <person name="Lipzen A."/>
            <person name="Lundell T."/>
            <person name="Morin E."/>
            <person name="Murat C."/>
            <person name="Sun H."/>
            <person name="Tunlid A."/>
            <person name="Henrissat B."/>
            <person name="Grigoriev I.V."/>
            <person name="Hibbett D.S."/>
            <person name="Martin F."/>
            <person name="Nordberg H.P."/>
            <person name="Cantor M.N."/>
            <person name="Hua S.X."/>
        </authorList>
    </citation>
    <scope>NUCLEOTIDE SEQUENCE [LARGE SCALE GENOMIC DNA]</scope>
    <source>
        <strain evidence="1 2">UH-Slu-Lm8-n1</strain>
    </source>
</reference>
<reference evidence="2" key="2">
    <citation type="submission" date="2015-01" db="EMBL/GenBank/DDBJ databases">
        <title>Evolutionary Origins and Diversification of the Mycorrhizal Mutualists.</title>
        <authorList>
            <consortium name="DOE Joint Genome Institute"/>
            <consortium name="Mycorrhizal Genomics Consortium"/>
            <person name="Kohler A."/>
            <person name="Kuo A."/>
            <person name="Nagy L.G."/>
            <person name="Floudas D."/>
            <person name="Copeland A."/>
            <person name="Barry K.W."/>
            <person name="Cichocki N."/>
            <person name="Veneault-Fourrey C."/>
            <person name="LaButti K."/>
            <person name="Lindquist E.A."/>
            <person name="Lipzen A."/>
            <person name="Lundell T."/>
            <person name="Morin E."/>
            <person name="Murat C."/>
            <person name="Riley R."/>
            <person name="Ohm R."/>
            <person name="Sun H."/>
            <person name="Tunlid A."/>
            <person name="Henrissat B."/>
            <person name="Grigoriev I.V."/>
            <person name="Hibbett D.S."/>
            <person name="Martin F."/>
        </authorList>
    </citation>
    <scope>NUCLEOTIDE SEQUENCE [LARGE SCALE GENOMIC DNA]</scope>
    <source>
        <strain evidence="2">UH-Slu-Lm8-n1</strain>
    </source>
</reference>
<accession>A0A0D0AFF4</accession>
<evidence type="ECO:0000313" key="1">
    <source>
        <dbReference type="EMBL" id="KIK32932.1"/>
    </source>
</evidence>
<dbReference type="Proteomes" id="UP000054485">
    <property type="component" value="Unassembled WGS sequence"/>
</dbReference>
<evidence type="ECO:0000313" key="2">
    <source>
        <dbReference type="Proteomes" id="UP000054485"/>
    </source>
</evidence>
<proteinExistence type="predicted"/>
<organism evidence="1 2">
    <name type="scientific">Suillus luteus UH-Slu-Lm8-n1</name>
    <dbReference type="NCBI Taxonomy" id="930992"/>
    <lineage>
        <taxon>Eukaryota</taxon>
        <taxon>Fungi</taxon>
        <taxon>Dikarya</taxon>
        <taxon>Basidiomycota</taxon>
        <taxon>Agaricomycotina</taxon>
        <taxon>Agaricomycetes</taxon>
        <taxon>Agaricomycetidae</taxon>
        <taxon>Boletales</taxon>
        <taxon>Suillineae</taxon>
        <taxon>Suillaceae</taxon>
        <taxon>Suillus</taxon>
    </lineage>
</organism>
<dbReference type="AlphaFoldDB" id="A0A0D0AFF4"/>
<name>A0A0D0AFF4_9AGAM</name>